<evidence type="ECO:0008006" key="6">
    <source>
        <dbReference type="Google" id="ProtNLM"/>
    </source>
</evidence>
<dbReference type="GO" id="GO:0006260">
    <property type="term" value="P:DNA replication"/>
    <property type="evidence" value="ECO:0007669"/>
    <property type="project" value="UniProtKB-KW"/>
</dbReference>
<dbReference type="GO" id="GO:0034088">
    <property type="term" value="P:maintenance of mitotic sister chromatid cohesion"/>
    <property type="evidence" value="ECO:0007669"/>
    <property type="project" value="TreeGrafter"/>
</dbReference>
<sequence>MAERLVVFADQTAASNDASTSSSSYQLLALPPALLTQLVASTSTLTSTAAPFEIRGDGTDSAVLVTESQTYSLRGVQNSNSLCVCTGSSSSSAAASNGSSRKRWFGARDSAAFDGEEDPEGCQDELAPKRKRDEPRIEIETVLHETLELVPAVARLEKLEGLLRGTEYTGGDAPESGEGKFKQPFTFDTLRSRLPASDAEIRQALSRHRVVTTYQGFLRPLPPAYLLQLLPAVLSALPLPARLAHPERQQPLKGKNKASSPQVSGPLRVDADEQDLLDALDAVECGDEEIARQLLEFFGTRDESGKRSKWDLDALAVVKELGIVLLAQGGFGQQPAGPFLDKWKSLAGGFAPVCELSLLVGLHLFRPAPISSVQYLPPSRLAPDPATRFSELFALQPRWLEGEMSLFVDDLTGGDKKKRDALVLKFVRKVKEREVVYWTARNLWG</sequence>
<dbReference type="OrthoDB" id="276989at2759"/>
<evidence type="ECO:0000313" key="4">
    <source>
        <dbReference type="EMBL" id="KAG0656209.1"/>
    </source>
</evidence>
<gene>
    <name evidence="4" type="ORF">C6P46_000365</name>
</gene>
<dbReference type="Proteomes" id="UP000777482">
    <property type="component" value="Unassembled WGS sequence"/>
</dbReference>
<evidence type="ECO:0000256" key="3">
    <source>
        <dbReference type="SAM" id="MobiDB-lite"/>
    </source>
</evidence>
<protein>
    <recommendedName>
        <fullName evidence="6">Sister chromatid cohesion protein DCC1</fullName>
    </recommendedName>
</protein>
<dbReference type="PANTHER" id="PTHR13395:SF6">
    <property type="entry name" value="SISTER CHROMATID COHESION PROTEIN DCC1"/>
    <property type="match status" value="1"/>
</dbReference>
<accession>A0A9P6VWW9</accession>
<dbReference type="GO" id="GO:0000785">
    <property type="term" value="C:chromatin"/>
    <property type="evidence" value="ECO:0007669"/>
    <property type="project" value="TreeGrafter"/>
</dbReference>
<dbReference type="GO" id="GO:0031390">
    <property type="term" value="C:Ctf18 RFC-like complex"/>
    <property type="evidence" value="ECO:0007669"/>
    <property type="project" value="InterPro"/>
</dbReference>
<reference evidence="4 5" key="1">
    <citation type="submission" date="2020-11" db="EMBL/GenBank/DDBJ databases">
        <title>Kefir isolates.</title>
        <authorList>
            <person name="Marcisauskas S."/>
            <person name="Kim Y."/>
            <person name="Blasche S."/>
        </authorList>
    </citation>
    <scope>NUCLEOTIDE SEQUENCE [LARGE SCALE GENOMIC DNA]</scope>
    <source>
        <strain evidence="4 5">KR</strain>
    </source>
</reference>
<feature type="region of interest" description="Disordered" evidence="3">
    <location>
        <begin position="246"/>
        <end position="266"/>
    </location>
</feature>
<keyword evidence="2" id="KW-0235">DNA replication</keyword>
<dbReference type="PANTHER" id="PTHR13395">
    <property type="entry name" value="SISTER CHROMATID COHESION PROTEIN DCC1-RELATED"/>
    <property type="match status" value="1"/>
</dbReference>
<name>A0A9P6VWW9_RHOMI</name>
<feature type="compositionally biased region" description="Acidic residues" evidence="3">
    <location>
        <begin position="114"/>
        <end position="123"/>
    </location>
</feature>
<evidence type="ECO:0000256" key="2">
    <source>
        <dbReference type="ARBA" id="ARBA00022705"/>
    </source>
</evidence>
<dbReference type="EMBL" id="PUHQ01000101">
    <property type="protein sequence ID" value="KAG0656209.1"/>
    <property type="molecule type" value="Genomic_DNA"/>
</dbReference>
<feature type="region of interest" description="Disordered" evidence="3">
    <location>
        <begin position="112"/>
        <end position="133"/>
    </location>
</feature>
<comment type="caution">
    <text evidence="4">The sequence shown here is derived from an EMBL/GenBank/DDBJ whole genome shotgun (WGS) entry which is preliminary data.</text>
</comment>
<comment type="similarity">
    <text evidence="1">Belongs to the DCC1 family.</text>
</comment>
<organism evidence="4 5">
    <name type="scientific">Rhodotorula mucilaginosa</name>
    <name type="common">Yeast</name>
    <name type="synonym">Rhodotorula rubra</name>
    <dbReference type="NCBI Taxonomy" id="5537"/>
    <lineage>
        <taxon>Eukaryota</taxon>
        <taxon>Fungi</taxon>
        <taxon>Dikarya</taxon>
        <taxon>Basidiomycota</taxon>
        <taxon>Pucciniomycotina</taxon>
        <taxon>Microbotryomycetes</taxon>
        <taxon>Sporidiobolales</taxon>
        <taxon>Sporidiobolaceae</taxon>
        <taxon>Rhodotorula</taxon>
    </lineage>
</organism>
<dbReference type="AlphaFoldDB" id="A0A9P6VWW9"/>
<evidence type="ECO:0000313" key="5">
    <source>
        <dbReference type="Proteomes" id="UP000777482"/>
    </source>
</evidence>
<evidence type="ECO:0000256" key="1">
    <source>
        <dbReference type="ARBA" id="ARBA00007017"/>
    </source>
</evidence>
<keyword evidence="5" id="KW-1185">Reference proteome</keyword>
<dbReference type="Pfam" id="PF09724">
    <property type="entry name" value="Dcc1"/>
    <property type="match status" value="1"/>
</dbReference>
<dbReference type="GO" id="GO:0000775">
    <property type="term" value="C:chromosome, centromeric region"/>
    <property type="evidence" value="ECO:0007669"/>
    <property type="project" value="TreeGrafter"/>
</dbReference>
<dbReference type="InterPro" id="IPR019128">
    <property type="entry name" value="Dcc1"/>
</dbReference>
<proteinExistence type="inferred from homology"/>